<dbReference type="AlphaFoldDB" id="A0A2V1D809"/>
<keyword evidence="1" id="KW-0812">Transmembrane</keyword>
<feature type="transmembrane region" description="Helical" evidence="1">
    <location>
        <begin position="45"/>
        <end position="65"/>
    </location>
</feature>
<feature type="transmembrane region" description="Helical" evidence="1">
    <location>
        <begin position="12"/>
        <end position="33"/>
    </location>
</feature>
<keyword evidence="1" id="KW-0472">Membrane</keyword>
<dbReference type="OrthoDB" id="268400at2759"/>
<reference evidence="2 3" key="1">
    <citation type="journal article" date="2018" name="Sci. Rep.">
        <title>Comparative genomics provides insights into the lifestyle and reveals functional heterogeneity of dark septate endophytic fungi.</title>
        <authorList>
            <person name="Knapp D.G."/>
            <person name="Nemeth J.B."/>
            <person name="Barry K."/>
            <person name="Hainaut M."/>
            <person name="Henrissat B."/>
            <person name="Johnson J."/>
            <person name="Kuo A."/>
            <person name="Lim J.H.P."/>
            <person name="Lipzen A."/>
            <person name="Nolan M."/>
            <person name="Ohm R.A."/>
            <person name="Tamas L."/>
            <person name="Grigoriev I.V."/>
            <person name="Spatafora J.W."/>
            <person name="Nagy L.G."/>
            <person name="Kovacs G.M."/>
        </authorList>
    </citation>
    <scope>NUCLEOTIDE SEQUENCE [LARGE SCALE GENOMIC DNA]</scope>
    <source>
        <strain evidence="2 3">DSE2036</strain>
    </source>
</reference>
<dbReference type="EMBL" id="KZ805547">
    <property type="protein sequence ID" value="PVH94182.1"/>
    <property type="molecule type" value="Genomic_DNA"/>
</dbReference>
<keyword evidence="3" id="KW-1185">Reference proteome</keyword>
<dbReference type="Proteomes" id="UP000244855">
    <property type="component" value="Unassembled WGS sequence"/>
</dbReference>
<proteinExistence type="predicted"/>
<organism evidence="2 3">
    <name type="scientific">Periconia macrospinosa</name>
    <dbReference type="NCBI Taxonomy" id="97972"/>
    <lineage>
        <taxon>Eukaryota</taxon>
        <taxon>Fungi</taxon>
        <taxon>Dikarya</taxon>
        <taxon>Ascomycota</taxon>
        <taxon>Pezizomycotina</taxon>
        <taxon>Dothideomycetes</taxon>
        <taxon>Pleosporomycetidae</taxon>
        <taxon>Pleosporales</taxon>
        <taxon>Massarineae</taxon>
        <taxon>Periconiaceae</taxon>
        <taxon>Periconia</taxon>
    </lineage>
</organism>
<protein>
    <recommendedName>
        <fullName evidence="4">MFS general substrate transporter</fullName>
    </recommendedName>
</protein>
<evidence type="ECO:0000256" key="1">
    <source>
        <dbReference type="SAM" id="Phobius"/>
    </source>
</evidence>
<name>A0A2V1D809_9PLEO</name>
<evidence type="ECO:0000313" key="3">
    <source>
        <dbReference type="Proteomes" id="UP000244855"/>
    </source>
</evidence>
<dbReference type="STRING" id="97972.A0A2V1D809"/>
<gene>
    <name evidence="2" type="ORF">DM02DRAFT_661289</name>
</gene>
<evidence type="ECO:0008006" key="4">
    <source>
        <dbReference type="Google" id="ProtNLM"/>
    </source>
</evidence>
<evidence type="ECO:0000313" key="2">
    <source>
        <dbReference type="EMBL" id="PVH94182.1"/>
    </source>
</evidence>
<feature type="non-terminal residue" evidence="2">
    <location>
        <position position="115"/>
    </location>
</feature>
<feature type="transmembrane region" description="Helical" evidence="1">
    <location>
        <begin position="72"/>
        <end position="93"/>
    </location>
</feature>
<keyword evidence="1" id="KW-1133">Transmembrane helix</keyword>
<accession>A0A2V1D809</accession>
<sequence length="115" mass="12577">MTFIDQRPKAIAAFWSITGFIGIIALSLVPLLSGDGKEWHLFYQTWSPVTGAALTSLMVIDMTFIDQRPKAIAAFWSITGFIGNIASSLVPLLSGDGKDWHLFYQTWSPVTGAAL</sequence>